<keyword evidence="1 4" id="KW-0808">Transferase</keyword>
<dbReference type="GO" id="GO:0016747">
    <property type="term" value="F:acyltransferase activity, transferring groups other than amino-acyl groups"/>
    <property type="evidence" value="ECO:0007669"/>
    <property type="project" value="InterPro"/>
</dbReference>
<sequence>MTITIRAATPDDIDGLFHVRTSVRENTLTCEELEEMGITRAAVTAMIQNSSCAWVAAEDQQIVGFSMIIPEDACLFAAFVLPEYENRGIGKRLVQVAEDELFRQHDVIWLETGKTTRAAGFYRHSGWGNETAADEGDIRLEKRRA</sequence>
<keyword evidence="2" id="KW-0012">Acyltransferase</keyword>
<dbReference type="AlphaFoldDB" id="A0A2S9IFD4"/>
<evidence type="ECO:0000313" key="4">
    <source>
        <dbReference type="EMBL" id="PRD16501.1"/>
    </source>
</evidence>
<dbReference type="SUPFAM" id="SSF55729">
    <property type="entry name" value="Acyl-CoA N-acyltransferases (Nat)"/>
    <property type="match status" value="1"/>
</dbReference>
<protein>
    <submittedName>
        <fullName evidence="4">GNAT family N-acetyltransferase</fullName>
    </submittedName>
</protein>
<dbReference type="RefSeq" id="WP_105591944.1">
    <property type="nucleotide sequence ID" value="NZ_PDET01000003.1"/>
</dbReference>
<gene>
    <name evidence="4" type="ORF">CQW29_06780</name>
</gene>
<dbReference type="PROSITE" id="PS51186">
    <property type="entry name" value="GNAT"/>
    <property type="match status" value="1"/>
</dbReference>
<accession>A0A2S9IFD4</accession>
<dbReference type="InterPro" id="IPR000182">
    <property type="entry name" value="GNAT_dom"/>
</dbReference>
<proteinExistence type="predicted"/>
<evidence type="ECO:0000256" key="2">
    <source>
        <dbReference type="ARBA" id="ARBA00023315"/>
    </source>
</evidence>
<dbReference type="CDD" id="cd04301">
    <property type="entry name" value="NAT_SF"/>
    <property type="match status" value="1"/>
</dbReference>
<organism evidence="4 5">
    <name type="scientific">Pantoea coffeiphila</name>
    <dbReference type="NCBI Taxonomy" id="1465635"/>
    <lineage>
        <taxon>Bacteria</taxon>
        <taxon>Pseudomonadati</taxon>
        <taxon>Pseudomonadota</taxon>
        <taxon>Gammaproteobacteria</taxon>
        <taxon>Enterobacterales</taxon>
        <taxon>Erwiniaceae</taxon>
        <taxon>Pantoea</taxon>
    </lineage>
</organism>
<name>A0A2S9IFD4_9GAMM</name>
<dbReference type="InterPro" id="IPR050832">
    <property type="entry name" value="Bact_Acetyltransf"/>
</dbReference>
<dbReference type="OrthoDB" id="7356080at2"/>
<dbReference type="PANTHER" id="PTHR43877:SF2">
    <property type="entry name" value="AMINOALKYLPHOSPHONATE N-ACETYLTRANSFERASE-RELATED"/>
    <property type="match status" value="1"/>
</dbReference>
<dbReference type="PANTHER" id="PTHR43877">
    <property type="entry name" value="AMINOALKYLPHOSPHONATE N-ACETYLTRANSFERASE-RELATED-RELATED"/>
    <property type="match status" value="1"/>
</dbReference>
<dbReference type="Proteomes" id="UP000239181">
    <property type="component" value="Unassembled WGS sequence"/>
</dbReference>
<reference evidence="4 5" key="1">
    <citation type="submission" date="2017-10" db="EMBL/GenBank/DDBJ databases">
        <title>Draft genome of two endophytic bacteria isolated from 'guarana' Paullinia cupana (Mart.) Ducke.</title>
        <authorList>
            <person name="Siqueira K.A."/>
            <person name="Liotti R.G."/>
            <person name="Mendes T.A."/>
            <person name="Soares M.A."/>
        </authorList>
    </citation>
    <scope>NUCLEOTIDE SEQUENCE [LARGE SCALE GENOMIC DNA]</scope>
    <source>
        <strain evidence="4 5">342</strain>
    </source>
</reference>
<evidence type="ECO:0000256" key="1">
    <source>
        <dbReference type="ARBA" id="ARBA00022679"/>
    </source>
</evidence>
<dbReference type="EMBL" id="PDET01000003">
    <property type="protein sequence ID" value="PRD16501.1"/>
    <property type="molecule type" value="Genomic_DNA"/>
</dbReference>
<dbReference type="Pfam" id="PF00583">
    <property type="entry name" value="Acetyltransf_1"/>
    <property type="match status" value="1"/>
</dbReference>
<evidence type="ECO:0000259" key="3">
    <source>
        <dbReference type="PROSITE" id="PS51186"/>
    </source>
</evidence>
<comment type="caution">
    <text evidence="4">The sequence shown here is derived from an EMBL/GenBank/DDBJ whole genome shotgun (WGS) entry which is preliminary data.</text>
</comment>
<dbReference type="Gene3D" id="3.40.630.30">
    <property type="match status" value="1"/>
</dbReference>
<keyword evidence="5" id="KW-1185">Reference proteome</keyword>
<evidence type="ECO:0000313" key="5">
    <source>
        <dbReference type="Proteomes" id="UP000239181"/>
    </source>
</evidence>
<feature type="domain" description="N-acetyltransferase" evidence="3">
    <location>
        <begin position="3"/>
        <end position="145"/>
    </location>
</feature>
<dbReference type="InterPro" id="IPR016181">
    <property type="entry name" value="Acyl_CoA_acyltransferase"/>
</dbReference>